<name>A0A921IE78_9LACO</name>
<dbReference type="AlphaFoldDB" id="A0A921IE78"/>
<sequence length="207" mass="23057">MQQNNSEDSEKMKAYSVRLDKETHDYIASFSDAVAYQTGGAPNFSAALRFLVKRQSNLNIKPKFANLEQADLDYLQNFVLQMQNEMQAFQQVESGIGVNFNQLARLGNLGQISPQMADAVDQIADQHRDIDAKVSQIFTVLNNIKMILNLEDLAKTSVTLSQSVQQTQQQNQAQNTQANQNQTQAVQPSPTHQVGDQNAGNIDNQNV</sequence>
<evidence type="ECO:0000313" key="2">
    <source>
        <dbReference type="EMBL" id="HJG15183.1"/>
    </source>
</evidence>
<comment type="caution">
    <text evidence="2">The sequence shown here is derived from an EMBL/GenBank/DDBJ whole genome shotgun (WGS) entry which is preliminary data.</text>
</comment>
<protein>
    <submittedName>
        <fullName evidence="2">Uncharacterized protein</fullName>
    </submittedName>
</protein>
<proteinExistence type="predicted"/>
<accession>A0A921IE78</accession>
<organism evidence="2 3">
    <name type="scientific">Ligilactobacillus salivarius</name>
    <dbReference type="NCBI Taxonomy" id="1624"/>
    <lineage>
        <taxon>Bacteria</taxon>
        <taxon>Bacillati</taxon>
        <taxon>Bacillota</taxon>
        <taxon>Bacilli</taxon>
        <taxon>Lactobacillales</taxon>
        <taxon>Lactobacillaceae</taxon>
        <taxon>Ligilactobacillus</taxon>
    </lineage>
</organism>
<feature type="compositionally biased region" description="Polar residues" evidence="1">
    <location>
        <begin position="188"/>
        <end position="207"/>
    </location>
</feature>
<feature type="region of interest" description="Disordered" evidence="1">
    <location>
        <begin position="169"/>
        <end position="207"/>
    </location>
</feature>
<reference evidence="2" key="2">
    <citation type="submission" date="2021-09" db="EMBL/GenBank/DDBJ databases">
        <authorList>
            <person name="Gilroy R."/>
        </authorList>
    </citation>
    <scope>NUCLEOTIDE SEQUENCE</scope>
    <source>
        <strain evidence="2">CHK189-29639</strain>
    </source>
</reference>
<gene>
    <name evidence="2" type="ORF">K8V06_03455</name>
</gene>
<reference evidence="2" key="1">
    <citation type="journal article" date="2021" name="PeerJ">
        <title>Extensive microbial diversity within the chicken gut microbiome revealed by metagenomics and culture.</title>
        <authorList>
            <person name="Gilroy R."/>
            <person name="Ravi A."/>
            <person name="Getino M."/>
            <person name="Pursley I."/>
            <person name="Horton D.L."/>
            <person name="Alikhan N.F."/>
            <person name="Baker D."/>
            <person name="Gharbi K."/>
            <person name="Hall N."/>
            <person name="Watson M."/>
            <person name="Adriaenssens E.M."/>
            <person name="Foster-Nyarko E."/>
            <person name="Jarju S."/>
            <person name="Secka A."/>
            <person name="Antonio M."/>
            <person name="Oren A."/>
            <person name="Chaudhuri R.R."/>
            <person name="La Ragione R."/>
            <person name="Hildebrand F."/>
            <person name="Pallen M.J."/>
        </authorList>
    </citation>
    <scope>NUCLEOTIDE SEQUENCE</scope>
    <source>
        <strain evidence="2">CHK189-29639</strain>
    </source>
</reference>
<feature type="compositionally biased region" description="Low complexity" evidence="1">
    <location>
        <begin position="169"/>
        <end position="187"/>
    </location>
</feature>
<dbReference type="Proteomes" id="UP000759256">
    <property type="component" value="Unassembled WGS sequence"/>
</dbReference>
<evidence type="ECO:0000256" key="1">
    <source>
        <dbReference type="SAM" id="MobiDB-lite"/>
    </source>
</evidence>
<evidence type="ECO:0000313" key="3">
    <source>
        <dbReference type="Proteomes" id="UP000759256"/>
    </source>
</evidence>
<dbReference type="EMBL" id="DYVK01000033">
    <property type="protein sequence ID" value="HJG15183.1"/>
    <property type="molecule type" value="Genomic_DNA"/>
</dbReference>